<proteinExistence type="predicted"/>
<evidence type="ECO:0000256" key="1">
    <source>
        <dbReference type="SAM" id="MobiDB-lite"/>
    </source>
</evidence>
<protein>
    <submittedName>
        <fullName evidence="2">Uncharacterized protein</fullName>
    </submittedName>
</protein>
<feature type="region of interest" description="Disordered" evidence="1">
    <location>
        <begin position="202"/>
        <end position="234"/>
    </location>
</feature>
<evidence type="ECO:0000313" key="2">
    <source>
        <dbReference type="EMBL" id="GAK69397.1"/>
    </source>
</evidence>
<name>A0A081CRV1_9HYPH</name>
<dbReference type="AlphaFoldDB" id="A0A081CRV1"/>
<dbReference type="EMBL" id="BBJU01000006">
    <property type="protein sequence ID" value="GAK69397.1"/>
    <property type="molecule type" value="Genomic_DNA"/>
</dbReference>
<gene>
    <name evidence="2" type="ORF">RRU01S_06_00050</name>
</gene>
<feature type="compositionally biased region" description="Acidic residues" evidence="1">
    <location>
        <begin position="224"/>
        <end position="234"/>
    </location>
</feature>
<sequence length="234" mass="26208">MSMTGEDSFFDELPEDGELAFIKYALKVKDEIISYDNDGDPIPVTVELYRSRLIQVSSLFELSDETLLAVNTNSAIDNWASAKAYLFGISGLRDIKMLSESRKKHSVVFEYVEIDEHYKGNIRDLVDRIKARIDAADVGVEKRDSLFGKLNLFLNELDKSRTKLTALTAAFVQVSGAVGEAAEKLEPAIELFERIMKAVGYGSKPMPSLPKSEEDQKRLPPPDVSDEEKENEHA</sequence>
<dbReference type="Proteomes" id="UP000028701">
    <property type="component" value="Unassembled WGS sequence"/>
</dbReference>
<organism evidence="2 3">
    <name type="scientific">Agrobacterium rubi TR3 = NBRC 13261</name>
    <dbReference type="NCBI Taxonomy" id="1368415"/>
    <lineage>
        <taxon>Bacteria</taxon>
        <taxon>Pseudomonadati</taxon>
        <taxon>Pseudomonadota</taxon>
        <taxon>Alphaproteobacteria</taxon>
        <taxon>Hyphomicrobiales</taxon>
        <taxon>Rhizobiaceae</taxon>
        <taxon>Rhizobium/Agrobacterium group</taxon>
        <taxon>Agrobacterium</taxon>
    </lineage>
</organism>
<reference evidence="2 3" key="1">
    <citation type="submission" date="2014-08" db="EMBL/GenBank/DDBJ databases">
        <title>Whole genome shotgun sequence of Rhizobium rubi NBRC 13261.</title>
        <authorList>
            <person name="Katano-Makiyama Y."/>
            <person name="Hosoyama A."/>
            <person name="Hashimoto M."/>
            <person name="Hosoyama Y."/>
            <person name="Noguchi M."/>
            <person name="Tsuchikane K."/>
            <person name="Uohara A."/>
            <person name="Ohji S."/>
            <person name="Ichikawa N."/>
            <person name="Kimura A."/>
            <person name="Yamazoe A."/>
            <person name="Fujita N."/>
        </authorList>
    </citation>
    <scope>NUCLEOTIDE SEQUENCE [LARGE SCALE GENOMIC DNA]</scope>
    <source>
        <strain evidence="2 3">NBRC 13261</strain>
    </source>
</reference>
<comment type="caution">
    <text evidence="2">The sequence shown here is derived from an EMBL/GenBank/DDBJ whole genome shotgun (WGS) entry which is preliminary data.</text>
</comment>
<evidence type="ECO:0000313" key="3">
    <source>
        <dbReference type="Proteomes" id="UP000028701"/>
    </source>
</evidence>
<accession>A0A081CRV1</accession>
<feature type="compositionally biased region" description="Basic and acidic residues" evidence="1">
    <location>
        <begin position="211"/>
        <end position="220"/>
    </location>
</feature>
<dbReference type="OrthoDB" id="8443714at2"/>